<organism evidence="1 2">
    <name type="scientific">Bradyrhizobium septentrionale</name>
    <dbReference type="NCBI Taxonomy" id="1404411"/>
    <lineage>
        <taxon>Bacteria</taxon>
        <taxon>Pseudomonadati</taxon>
        <taxon>Pseudomonadota</taxon>
        <taxon>Alphaproteobacteria</taxon>
        <taxon>Hyphomicrobiales</taxon>
        <taxon>Nitrobacteraceae</taxon>
        <taxon>Bradyrhizobium</taxon>
    </lineage>
</organism>
<protein>
    <submittedName>
        <fullName evidence="1">Uncharacterized protein</fullName>
    </submittedName>
</protein>
<keyword evidence="2" id="KW-1185">Reference proteome</keyword>
<evidence type="ECO:0000313" key="1">
    <source>
        <dbReference type="EMBL" id="WXC84616.1"/>
    </source>
</evidence>
<dbReference type="Proteomes" id="UP001432046">
    <property type="component" value="Chromosome"/>
</dbReference>
<accession>A0ABZ2PBH2</accession>
<dbReference type="EMBL" id="CP147711">
    <property type="protein sequence ID" value="WXC84616.1"/>
    <property type="molecule type" value="Genomic_DNA"/>
</dbReference>
<sequence length="153" mass="16642">MAEVSQRGKAYLETAWTLLRAAQTMTDSASAGQLKALADDYERRAEKAASHVDAAKAFARSAASAERRMACMTGWAASNMSPEFCTIEALNLRPGSKELEAFNVERVRGYLECNLGCKKKEVIRALGLNPRTVAKAIKIIRANAHRSDGALQP</sequence>
<reference evidence="1" key="1">
    <citation type="journal article" date="2021" name="Int. J. Syst. Evol. Microbiol.">
        <title>Bradyrhizobium septentrionale sp. nov. (sv. septentrionale) and Bradyrhizobium quebecense sp. nov. (sv. septentrionale) associated with legumes native to Canada possess rearranged symbiosis genes and numerous insertion sequences.</title>
        <authorList>
            <person name="Bromfield E.S.P."/>
            <person name="Cloutier S."/>
        </authorList>
    </citation>
    <scope>NUCLEOTIDE SEQUENCE</scope>
    <source>
        <strain evidence="1">5S5</strain>
    </source>
</reference>
<reference evidence="1" key="2">
    <citation type="submission" date="2024-03" db="EMBL/GenBank/DDBJ databases">
        <authorList>
            <person name="Bromfield E.S.P."/>
            <person name="Cloutier S."/>
        </authorList>
    </citation>
    <scope>NUCLEOTIDE SEQUENCE</scope>
    <source>
        <strain evidence="1">5S5</strain>
    </source>
</reference>
<proteinExistence type="predicted"/>
<dbReference type="RefSeq" id="WP_338821457.1">
    <property type="nucleotide sequence ID" value="NZ_CP147708.1"/>
</dbReference>
<gene>
    <name evidence="1" type="ORF">WDK88_22620</name>
</gene>
<evidence type="ECO:0000313" key="2">
    <source>
        <dbReference type="Proteomes" id="UP001432046"/>
    </source>
</evidence>
<name>A0ABZ2PBH2_9BRAD</name>